<dbReference type="InterPro" id="IPR011990">
    <property type="entry name" value="TPR-like_helical_dom_sf"/>
</dbReference>
<dbReference type="EMBL" id="FPHI01000004">
    <property type="protein sequence ID" value="SFV51962.1"/>
    <property type="molecule type" value="Genomic_DNA"/>
</dbReference>
<accession>A0A1W1BEN4</accession>
<organism evidence="1">
    <name type="scientific">hydrothermal vent metagenome</name>
    <dbReference type="NCBI Taxonomy" id="652676"/>
    <lineage>
        <taxon>unclassified sequences</taxon>
        <taxon>metagenomes</taxon>
        <taxon>ecological metagenomes</taxon>
    </lineage>
</organism>
<sequence>MIMNDALMELSTEKEATLQAESSLEKEDTLVDIPLLEVSEKQDVVSPVEKKRKKVHLDIIKTNKIDAYRDVEKRFSLSHDIDDALFLAKSFYKKARYKKSEYWAYEVNKIDNNNVESILIFVKSKVKLGKRNEAISILNDYVKRTNLNEAKILLRKIEKHQL</sequence>
<reference evidence="1" key="1">
    <citation type="submission" date="2016-10" db="EMBL/GenBank/DDBJ databases">
        <authorList>
            <person name="de Groot N.N."/>
        </authorList>
    </citation>
    <scope>NUCLEOTIDE SEQUENCE</scope>
</reference>
<gene>
    <name evidence="1" type="ORF">MNB_SV-3-909</name>
</gene>
<name>A0A1W1BEN4_9ZZZZ</name>
<evidence type="ECO:0000313" key="1">
    <source>
        <dbReference type="EMBL" id="SFV51962.1"/>
    </source>
</evidence>
<dbReference type="Gene3D" id="1.25.40.10">
    <property type="entry name" value="Tetratricopeptide repeat domain"/>
    <property type="match status" value="1"/>
</dbReference>
<dbReference type="AlphaFoldDB" id="A0A1W1BEN4"/>
<protein>
    <submittedName>
        <fullName evidence="1">Transformation system protein</fullName>
    </submittedName>
</protein>
<proteinExistence type="predicted"/>